<feature type="transmembrane region" description="Helical" evidence="10">
    <location>
        <begin position="319"/>
        <end position="345"/>
    </location>
</feature>
<feature type="transmembrane region" description="Helical" evidence="10">
    <location>
        <begin position="237"/>
        <end position="262"/>
    </location>
</feature>
<keyword evidence="8 10" id="KW-0472">Membrane</keyword>
<comment type="subcellular location">
    <subcellularLocation>
        <location evidence="1">Cell membrane</location>
        <topology evidence="1">Multi-pass membrane protein</topology>
    </subcellularLocation>
</comment>
<evidence type="ECO:0000256" key="3">
    <source>
        <dbReference type="ARBA" id="ARBA00022106"/>
    </source>
</evidence>
<dbReference type="InterPro" id="IPR045070">
    <property type="entry name" value="MATE_MepA-like"/>
</dbReference>
<dbReference type="Proteomes" id="UP000319040">
    <property type="component" value="Unassembled WGS sequence"/>
</dbReference>
<feature type="transmembrane region" description="Helical" evidence="10">
    <location>
        <begin position="95"/>
        <end position="119"/>
    </location>
</feature>
<evidence type="ECO:0000256" key="10">
    <source>
        <dbReference type="SAM" id="Phobius"/>
    </source>
</evidence>
<feature type="transmembrane region" description="Helical" evidence="10">
    <location>
        <begin position="168"/>
        <end position="191"/>
    </location>
</feature>
<reference evidence="11 12" key="1">
    <citation type="submission" date="2017-05" db="EMBL/GenBank/DDBJ databases">
        <authorList>
            <person name="Varghese N."/>
            <person name="Submissions S."/>
        </authorList>
    </citation>
    <scope>NUCLEOTIDE SEQUENCE [LARGE SCALE GENOMIC DNA]</scope>
    <source>
        <strain evidence="11 12">DSM 27040</strain>
    </source>
</reference>
<feature type="transmembrane region" description="Helical" evidence="10">
    <location>
        <begin position="20"/>
        <end position="39"/>
    </location>
</feature>
<evidence type="ECO:0000313" key="12">
    <source>
        <dbReference type="Proteomes" id="UP000319040"/>
    </source>
</evidence>
<dbReference type="GO" id="GO:0015297">
    <property type="term" value="F:antiporter activity"/>
    <property type="evidence" value="ECO:0007669"/>
    <property type="project" value="InterPro"/>
</dbReference>
<dbReference type="GO" id="GO:0042910">
    <property type="term" value="F:xenobiotic transmembrane transporter activity"/>
    <property type="evidence" value="ECO:0007669"/>
    <property type="project" value="InterPro"/>
</dbReference>
<keyword evidence="5" id="KW-1003">Cell membrane</keyword>
<accession>A0A521AJB1</accession>
<gene>
    <name evidence="11" type="ORF">SAMN06265379_101176</name>
</gene>
<feature type="transmembrane region" description="Helical" evidence="10">
    <location>
        <begin position="390"/>
        <end position="411"/>
    </location>
</feature>
<keyword evidence="6 10" id="KW-0812">Transmembrane</keyword>
<evidence type="ECO:0000256" key="5">
    <source>
        <dbReference type="ARBA" id="ARBA00022475"/>
    </source>
</evidence>
<dbReference type="PANTHER" id="PTHR43823:SF3">
    <property type="entry name" value="MULTIDRUG EXPORT PROTEIN MEPA"/>
    <property type="match status" value="1"/>
</dbReference>
<dbReference type="PANTHER" id="PTHR43823">
    <property type="entry name" value="SPORULATION PROTEIN YKVU"/>
    <property type="match status" value="1"/>
</dbReference>
<dbReference type="InterPro" id="IPR002528">
    <property type="entry name" value="MATE_fam"/>
</dbReference>
<proteinExistence type="inferred from homology"/>
<dbReference type="InterPro" id="IPR048279">
    <property type="entry name" value="MdtK-like"/>
</dbReference>
<name>A0A521AJB1_SACCC</name>
<evidence type="ECO:0000256" key="4">
    <source>
        <dbReference type="ARBA" id="ARBA00022448"/>
    </source>
</evidence>
<feature type="transmembrane region" description="Helical" evidence="10">
    <location>
        <begin position="197"/>
        <end position="217"/>
    </location>
</feature>
<sequence>MGKLGKITALEFESIPKLLWSYFLPAFAGVIINSLYNIVDRIFIGQYVDALALAGLSAIFPIMIIMMAFGMLVGMGAGVRISINLGKKDYSRAELVLGNAFIMMIIVSVLITVIGFTISHPLLQFFGVNEQTYTYAQEYLHIILMGTVFNILGYGLNNLIRSEGSAQIAMISMLISAGLNILLDYIFIVRLQMGVKGAAYATVLSQVALTTWVIAHFKSSRSVIQLRARSLKLTRNVVWYIVSIGFAPFSMQIASSAVFGIYNIQLIKYGSDMAIGAMGVIISISMLMVMTVISITMANQPIIGFNIGAKNYKRVKETLRISIIAATVISIAGFAIAQLMPGAIIKLFNNKDAELLRIGTQGLRIFLMVLPLIGFQIVIGNYYQSIGKAGISAFLSVLRQVIFLIPLLFVLPNYFGLAGVWLSAPVSDTMSACVCVFFTVYEFRKLNKAIALQTP</sequence>
<dbReference type="CDD" id="cd13143">
    <property type="entry name" value="MATE_MepA_like"/>
    <property type="match status" value="1"/>
</dbReference>
<evidence type="ECO:0000313" key="11">
    <source>
        <dbReference type="EMBL" id="SMO34858.1"/>
    </source>
</evidence>
<feature type="transmembrane region" description="Helical" evidence="10">
    <location>
        <begin position="365"/>
        <end position="383"/>
    </location>
</feature>
<dbReference type="PIRSF" id="PIRSF006603">
    <property type="entry name" value="DinF"/>
    <property type="match status" value="1"/>
</dbReference>
<keyword evidence="7 10" id="KW-1133">Transmembrane helix</keyword>
<evidence type="ECO:0000256" key="6">
    <source>
        <dbReference type="ARBA" id="ARBA00022692"/>
    </source>
</evidence>
<dbReference type="GO" id="GO:0005886">
    <property type="term" value="C:plasma membrane"/>
    <property type="evidence" value="ECO:0007669"/>
    <property type="project" value="UniProtKB-SubCell"/>
</dbReference>
<dbReference type="NCBIfam" id="TIGR00797">
    <property type="entry name" value="matE"/>
    <property type="match status" value="1"/>
</dbReference>
<dbReference type="OrthoDB" id="9811110at2"/>
<evidence type="ECO:0000256" key="1">
    <source>
        <dbReference type="ARBA" id="ARBA00004651"/>
    </source>
</evidence>
<dbReference type="InterPro" id="IPR051327">
    <property type="entry name" value="MATE_MepA_subfamily"/>
</dbReference>
<dbReference type="GO" id="GO:0046677">
    <property type="term" value="P:response to antibiotic"/>
    <property type="evidence" value="ECO:0007669"/>
    <property type="project" value="UniProtKB-KW"/>
</dbReference>
<evidence type="ECO:0000256" key="7">
    <source>
        <dbReference type="ARBA" id="ARBA00022989"/>
    </source>
</evidence>
<evidence type="ECO:0000256" key="2">
    <source>
        <dbReference type="ARBA" id="ARBA00008417"/>
    </source>
</evidence>
<dbReference type="RefSeq" id="WP_142531590.1">
    <property type="nucleotide sequence ID" value="NZ_FXTB01000001.1"/>
</dbReference>
<evidence type="ECO:0000256" key="9">
    <source>
        <dbReference type="ARBA" id="ARBA00023251"/>
    </source>
</evidence>
<organism evidence="11 12">
    <name type="scientific">Saccharicrinis carchari</name>
    <dbReference type="NCBI Taxonomy" id="1168039"/>
    <lineage>
        <taxon>Bacteria</taxon>
        <taxon>Pseudomonadati</taxon>
        <taxon>Bacteroidota</taxon>
        <taxon>Bacteroidia</taxon>
        <taxon>Marinilabiliales</taxon>
        <taxon>Marinilabiliaceae</taxon>
        <taxon>Saccharicrinis</taxon>
    </lineage>
</organism>
<dbReference type="AlphaFoldDB" id="A0A521AJB1"/>
<dbReference type="Pfam" id="PF01554">
    <property type="entry name" value="MatE"/>
    <property type="match status" value="2"/>
</dbReference>
<evidence type="ECO:0000256" key="8">
    <source>
        <dbReference type="ARBA" id="ARBA00023136"/>
    </source>
</evidence>
<keyword evidence="4" id="KW-0813">Transport</keyword>
<keyword evidence="9" id="KW-0046">Antibiotic resistance</keyword>
<feature type="transmembrane region" description="Helical" evidence="10">
    <location>
        <begin position="274"/>
        <end position="298"/>
    </location>
</feature>
<feature type="transmembrane region" description="Helical" evidence="10">
    <location>
        <begin position="417"/>
        <end position="441"/>
    </location>
</feature>
<keyword evidence="12" id="KW-1185">Reference proteome</keyword>
<protein>
    <recommendedName>
        <fullName evidence="3">Multidrug export protein MepA</fullName>
    </recommendedName>
</protein>
<feature type="transmembrane region" description="Helical" evidence="10">
    <location>
        <begin position="51"/>
        <end position="74"/>
    </location>
</feature>
<comment type="similarity">
    <text evidence="2">Belongs to the multi antimicrobial extrusion (MATE) (TC 2.A.66.1) family. MepA subfamily.</text>
</comment>
<feature type="transmembrane region" description="Helical" evidence="10">
    <location>
        <begin position="139"/>
        <end position="156"/>
    </location>
</feature>
<dbReference type="EMBL" id="FXTB01000001">
    <property type="protein sequence ID" value="SMO34858.1"/>
    <property type="molecule type" value="Genomic_DNA"/>
</dbReference>